<keyword evidence="2 3" id="KW-0238">DNA-binding</keyword>
<dbReference type="PANTHER" id="PTHR47691:SF3">
    <property type="entry name" value="HTH-TYPE TRANSCRIPTIONAL REGULATOR RV0890C-RELATED"/>
    <property type="match status" value="1"/>
</dbReference>
<dbReference type="EMBL" id="JAPNUD010000029">
    <property type="protein sequence ID" value="MDA0641758.1"/>
    <property type="molecule type" value="Genomic_DNA"/>
</dbReference>
<comment type="similarity">
    <text evidence="1">Belongs to the AfsR/DnrI/RedD regulatory family.</text>
</comment>
<dbReference type="SMART" id="SM00862">
    <property type="entry name" value="Trans_reg_C"/>
    <property type="match status" value="1"/>
</dbReference>
<dbReference type="Pfam" id="PF03704">
    <property type="entry name" value="BTAD"/>
    <property type="match status" value="1"/>
</dbReference>
<evidence type="ECO:0000256" key="1">
    <source>
        <dbReference type="ARBA" id="ARBA00005820"/>
    </source>
</evidence>
<dbReference type="SUPFAM" id="SSF48452">
    <property type="entry name" value="TPR-like"/>
    <property type="match status" value="2"/>
</dbReference>
<dbReference type="Gene3D" id="1.10.10.10">
    <property type="entry name" value="Winged helix-like DNA-binding domain superfamily/Winged helix DNA-binding domain"/>
    <property type="match status" value="1"/>
</dbReference>
<evidence type="ECO:0000313" key="6">
    <source>
        <dbReference type="EMBL" id="MDA0641758.1"/>
    </source>
</evidence>
<dbReference type="InterPro" id="IPR016032">
    <property type="entry name" value="Sig_transdc_resp-reg_C-effctor"/>
</dbReference>
<dbReference type="Gene3D" id="1.25.40.10">
    <property type="entry name" value="Tetratricopeptide repeat domain"/>
    <property type="match status" value="2"/>
</dbReference>
<keyword evidence="7" id="KW-1185">Reference proteome</keyword>
<feature type="DNA-binding region" description="OmpR/PhoB-type" evidence="3">
    <location>
        <begin position="1"/>
        <end position="89"/>
    </location>
</feature>
<dbReference type="SUPFAM" id="SSF52540">
    <property type="entry name" value="P-loop containing nucleoside triphosphate hydrolases"/>
    <property type="match status" value="1"/>
</dbReference>
<proteinExistence type="inferred from homology"/>
<evidence type="ECO:0000259" key="5">
    <source>
        <dbReference type="PROSITE" id="PS51755"/>
    </source>
</evidence>
<feature type="region of interest" description="Disordered" evidence="4">
    <location>
        <begin position="302"/>
        <end position="426"/>
    </location>
</feature>
<dbReference type="InterPro" id="IPR005158">
    <property type="entry name" value="BTAD"/>
</dbReference>
<dbReference type="RefSeq" id="WP_271276529.1">
    <property type="nucleotide sequence ID" value="NZ_BAABFD010000020.1"/>
</dbReference>
<dbReference type="InterPro" id="IPR011990">
    <property type="entry name" value="TPR-like_helical_dom_sf"/>
</dbReference>
<comment type="caution">
    <text evidence="6">The sequence shown here is derived from an EMBL/GenBank/DDBJ whole genome shotgun (WGS) entry which is preliminary data.</text>
</comment>
<dbReference type="InterPro" id="IPR036388">
    <property type="entry name" value="WH-like_DNA-bd_sf"/>
</dbReference>
<dbReference type="PANTHER" id="PTHR47691">
    <property type="entry name" value="REGULATOR-RELATED"/>
    <property type="match status" value="1"/>
</dbReference>
<evidence type="ECO:0000256" key="4">
    <source>
        <dbReference type="SAM" id="MobiDB-lite"/>
    </source>
</evidence>
<protein>
    <submittedName>
        <fullName evidence="6">BTAD domain-containing putative transcriptional regulator</fullName>
    </submittedName>
</protein>
<dbReference type="PROSITE" id="PS51755">
    <property type="entry name" value="OMPR_PHOB"/>
    <property type="match status" value="1"/>
</dbReference>
<sequence length="1167" mass="122572">MRVHILGPVEVVAGGERVPVGGGRLRTLLARLALDAGRTVTAGALAEALWPEGAPGDPVNSLHSLVSRLRRALPAGLLVSADGGYRLDVEADAVDARRFERLAGEGRRALTGGRPDTALRLLGEGLGLWRGDLPGEVPEPVRRRLEELRLAAREDHAQASLAVGRAEGLVAELESLAAAHPLRERLRGLLIRALHAEGRRAEALSAYEDVRRLLADELGTDPGPELREIHLELLRDEPRPRSGNLPSPLTSLVGREDDTAATAEALRAGRLVTLTGPGGVGKTRLAIEVAGHTPTAWLVELSPLGEPTSDPTAPERGPAAPSEPGTAGSANLARPAAGGSPPHDGFRDTPEPGAAGGFPSHDVSHGTPQPRESSATGGAPRSVGDLAAESSPSQAREALRSHGSSAAGSAGASPPPERGRAGPFPDAGEGGVVVALARVAGVREGAFGGGRLLDRVAEALSGSLLVLDGCERVAGEVARAVTYLLGRAPGLRVLATSREPLGVPGETVLQVPPLEPEAAARLFAERAAAARTGFTVRDPGLVDEVCRRLDGLPLAIELAAARLRSFPLDELAARLDDRFALLSGVSRAAEPRHRTLRAVVAWTWDLLDEDERRLARRLAAFPGGITVESAEAVAAARPDLLAALADRSLLRFDGERYRMLETIREYGLRELVESGELARVRAAHAAYFSGLAARAEPELREAGQLRWITRLAAERGNLLAALRFAHETGDAAGALRLCVALGVFWLVRGDRAAMESWTRLALDTPGRAPAEARAVTAALHLLAATTWAGLEMDARDAAHVRHLLPEEAPGHPESGLIPEQAERGSGAESGSFSGHPLVVLVEPVLAAACGDEAAALDAIERRLSHPDAWTRAMLRLVRAVLRGNAGDAAGMGHDLEVAVAGFRAGGERAGLAWALTSLADVRTNGGAYAEAVAALEEAVRLLRELDPSDEAASQRVWLAEARARAGDTATARAELETLAALPGVPDGLPVYIRVTLGDLARRDGDLAGAEAHYEQAEARLRPSEDPVFAVTLACARARLAMERDDPVRAGERFARAFDACAGEPSLAAITAAHLAHLLAFQGRRIEAAELLGAAHVLIGALEALDHDLVRLAPELRAALGARRYETAYARGRTPDEALALISARVEELVRVPRAAEASDDPGGRPAP</sequence>
<name>A0ABT4SWX8_9ACTN</name>
<reference evidence="6 7" key="1">
    <citation type="submission" date="2022-11" db="EMBL/GenBank/DDBJ databases">
        <title>Nonomuraea corallina sp. nov., a new species of the genus Nonomuraea isolated from sea side sediment in Thai sea.</title>
        <authorList>
            <person name="Ngamcharungchit C."/>
            <person name="Matsumoto A."/>
            <person name="Suriyachadkun C."/>
            <person name="Panbangred W."/>
            <person name="Inahashi Y."/>
            <person name="Intra B."/>
        </authorList>
    </citation>
    <scope>NUCLEOTIDE SEQUENCE [LARGE SCALE GENOMIC DNA]</scope>
    <source>
        <strain evidence="6 7">DSM 43553</strain>
    </source>
</reference>
<feature type="domain" description="OmpR/PhoB-type" evidence="5">
    <location>
        <begin position="1"/>
        <end position="89"/>
    </location>
</feature>
<feature type="compositionally biased region" description="Low complexity" evidence="4">
    <location>
        <begin position="403"/>
        <end position="412"/>
    </location>
</feature>
<evidence type="ECO:0000256" key="3">
    <source>
        <dbReference type="PROSITE-ProRule" id="PRU01091"/>
    </source>
</evidence>
<dbReference type="Proteomes" id="UP001212498">
    <property type="component" value="Unassembled WGS sequence"/>
</dbReference>
<gene>
    <name evidence="6" type="ORF">OUY24_14110</name>
</gene>
<dbReference type="SMART" id="SM01043">
    <property type="entry name" value="BTAD"/>
    <property type="match status" value="1"/>
</dbReference>
<accession>A0ABT4SWX8</accession>
<dbReference type="CDD" id="cd15831">
    <property type="entry name" value="BTAD"/>
    <property type="match status" value="1"/>
</dbReference>
<feature type="compositionally biased region" description="Polar residues" evidence="4">
    <location>
        <begin position="366"/>
        <end position="376"/>
    </location>
</feature>
<evidence type="ECO:0000313" key="7">
    <source>
        <dbReference type="Proteomes" id="UP001212498"/>
    </source>
</evidence>
<feature type="region of interest" description="Disordered" evidence="4">
    <location>
        <begin position="807"/>
        <end position="830"/>
    </location>
</feature>
<organism evidence="6 7">
    <name type="scientific">Nonomuraea ferruginea</name>
    <dbReference type="NCBI Taxonomy" id="46174"/>
    <lineage>
        <taxon>Bacteria</taxon>
        <taxon>Bacillati</taxon>
        <taxon>Actinomycetota</taxon>
        <taxon>Actinomycetes</taxon>
        <taxon>Streptosporangiales</taxon>
        <taxon>Streptosporangiaceae</taxon>
        <taxon>Nonomuraea</taxon>
    </lineage>
</organism>
<dbReference type="InterPro" id="IPR001867">
    <property type="entry name" value="OmpR/PhoB-type_DNA-bd"/>
</dbReference>
<dbReference type="InterPro" id="IPR027417">
    <property type="entry name" value="P-loop_NTPase"/>
</dbReference>
<dbReference type="SUPFAM" id="SSF46894">
    <property type="entry name" value="C-terminal effector domain of the bipartite response regulators"/>
    <property type="match status" value="1"/>
</dbReference>
<evidence type="ECO:0000256" key="2">
    <source>
        <dbReference type="ARBA" id="ARBA00023125"/>
    </source>
</evidence>